<evidence type="ECO:0000259" key="1">
    <source>
        <dbReference type="PROSITE" id="PS51750"/>
    </source>
</evidence>
<dbReference type="InterPro" id="IPR003497">
    <property type="entry name" value="BRO_N_domain"/>
</dbReference>
<dbReference type="AlphaFoldDB" id="A0A109XWF7"/>
<evidence type="ECO:0000313" key="2">
    <source>
        <dbReference type="EMBL" id="AMG36096.1"/>
    </source>
</evidence>
<dbReference type="PANTHER" id="PTHR36180:SF2">
    <property type="entry name" value="BRO FAMILY PROTEIN"/>
    <property type="match status" value="1"/>
</dbReference>
<evidence type="ECO:0000313" key="3">
    <source>
        <dbReference type="Proteomes" id="UP000060602"/>
    </source>
</evidence>
<dbReference type="RefSeq" id="WP_061071811.1">
    <property type="nucleotide sequence ID" value="NZ_CP014060.2"/>
</dbReference>
<protein>
    <submittedName>
        <fullName evidence="2">Phage antirepressor</fullName>
    </submittedName>
</protein>
<accession>A0A109XWF7</accession>
<name>A0A109XWF7_ALCXX</name>
<dbReference type="SMART" id="SM01040">
    <property type="entry name" value="Bro-N"/>
    <property type="match status" value="1"/>
</dbReference>
<dbReference type="EMBL" id="CP014060">
    <property type="protein sequence ID" value="AMG36096.1"/>
    <property type="molecule type" value="Genomic_DNA"/>
</dbReference>
<proteinExistence type="predicted"/>
<reference evidence="3" key="1">
    <citation type="submission" date="2015-12" db="EMBL/GenBank/DDBJ databases">
        <title>FDA dAtabase for Regulatory Grade micrObial Sequences (FDA-ARGOS): Supporting development and validation of Infectious Disease Dx tests.</title>
        <authorList>
            <person name="Case J."/>
            <person name="Tallon L."/>
            <person name="Sadzewicz L."/>
            <person name="Sengamalay N."/>
            <person name="Ott S."/>
            <person name="Godinez A."/>
            <person name="Nagaraj S."/>
            <person name="Nadendla S."/>
            <person name="Sichtig H."/>
        </authorList>
    </citation>
    <scope>NUCLEOTIDE SEQUENCE [LARGE SCALE GENOMIC DNA]</scope>
    <source>
        <strain evidence="3">FDAARGOS_147</strain>
    </source>
</reference>
<gene>
    <name evidence="2" type="ORF">AL504_08695</name>
</gene>
<dbReference type="Pfam" id="PF02498">
    <property type="entry name" value="Bro-N"/>
    <property type="match status" value="1"/>
</dbReference>
<dbReference type="PANTHER" id="PTHR36180">
    <property type="entry name" value="DNA-BINDING PROTEIN-RELATED-RELATED"/>
    <property type="match status" value="1"/>
</dbReference>
<dbReference type="Proteomes" id="UP000060602">
    <property type="component" value="Chromosome"/>
</dbReference>
<dbReference type="PROSITE" id="PS51750">
    <property type="entry name" value="BRO_N"/>
    <property type="match status" value="1"/>
</dbReference>
<sequence length="253" mass="27684">MSKVIPFDFESRQVRVQMEGLEPWFNANDVCEVLAYANPRDAVLNHVDVEDVAKRDTLTPGGVQRISHVNESGLYALILGSAKPEAKRFKKWVTSEVLPSIRKTGGYRSASPVRLVTEAARAFPPLFRAARLLGCDKNAAAIAANQAVMSATQVNLLQQLGHTHLEAENQEALFFTPTELGQMLGGLSGRKVNLLLAEAGMQAKRGDEWEALHGGRSFARIYDTGKKHGSGVPIQQVKWSSAVLPLLRKEDVA</sequence>
<feature type="domain" description="Bro-N" evidence="1">
    <location>
        <begin position="1"/>
        <end position="105"/>
    </location>
</feature>
<organism evidence="2 3">
    <name type="scientific">Alcaligenes xylosoxydans xylosoxydans</name>
    <name type="common">Achromobacter xylosoxidans</name>
    <dbReference type="NCBI Taxonomy" id="85698"/>
    <lineage>
        <taxon>Bacteria</taxon>
        <taxon>Pseudomonadati</taxon>
        <taxon>Pseudomonadota</taxon>
        <taxon>Betaproteobacteria</taxon>
        <taxon>Burkholderiales</taxon>
        <taxon>Alcaligenaceae</taxon>
        <taxon>Achromobacter</taxon>
    </lineage>
</organism>